<dbReference type="AlphaFoldDB" id="A0AAU9TLP7"/>
<feature type="domain" description="Myb-like" evidence="6">
    <location>
        <begin position="4"/>
        <end position="77"/>
    </location>
</feature>
<evidence type="ECO:0000256" key="1">
    <source>
        <dbReference type="ARBA" id="ARBA00011764"/>
    </source>
</evidence>
<keyword evidence="4" id="KW-0804">Transcription</keyword>
<protein>
    <recommendedName>
        <fullName evidence="2">Regulatory protein zeste</fullName>
    </recommendedName>
</protein>
<dbReference type="Proteomes" id="UP001153954">
    <property type="component" value="Unassembled WGS sequence"/>
</dbReference>
<name>A0AAU9TLP7_EUPED</name>
<keyword evidence="8" id="KW-1185">Reference proteome</keyword>
<accession>A0AAU9TLP7</accession>
<sequence length="279" mass="31137">MANEKRKRSANWMASEKSLLVDLVTEHFNVMENKRTDGVSMKQKLGEWVTISNKYNSQTMLSHRTSDNLKAQWESLKKSAKKEASFRRMHLIQTGGGPPRSVIEDPLQQKILCLITPSAVGLHNPFDSDNITFPVTDTVPGPEVQNEYSSDSAVPTVVVDSLLNENNVPVMLVQGSSYVQAQIKSNNNDTKEATNTDYTVNENNIPVVLVPTPANKSPHPQAQMTSNNNDTKEATNTDYIVGHDPYEHLHGSSRVEGVQFRGVRLMENSLRSLSYLQKN</sequence>
<evidence type="ECO:0000313" key="7">
    <source>
        <dbReference type="EMBL" id="CAH2088534.1"/>
    </source>
</evidence>
<dbReference type="Pfam" id="PF13873">
    <property type="entry name" value="Myb_DNA-bind_5"/>
    <property type="match status" value="1"/>
</dbReference>
<comment type="function">
    <text evidence="5">Involved in transvection phenomena (= synapsis-dependent gene expression), where the synaptic pairing of chromosomes carrying genes with which zeste interacts influences the expression of these genes. Zeste binds to DNA and stimulates transcription from a nearby promoter.</text>
</comment>
<dbReference type="InterPro" id="IPR001005">
    <property type="entry name" value="SANT/Myb"/>
</dbReference>
<evidence type="ECO:0000313" key="8">
    <source>
        <dbReference type="Proteomes" id="UP001153954"/>
    </source>
</evidence>
<dbReference type="PROSITE" id="PS50090">
    <property type="entry name" value="MYB_LIKE"/>
    <property type="match status" value="1"/>
</dbReference>
<reference evidence="7" key="1">
    <citation type="submission" date="2022-03" db="EMBL/GenBank/DDBJ databases">
        <authorList>
            <person name="Tunstrom K."/>
        </authorList>
    </citation>
    <scope>NUCLEOTIDE SEQUENCE</scope>
</reference>
<comment type="caution">
    <text evidence="7">The sequence shown here is derived from an EMBL/GenBank/DDBJ whole genome shotgun (WGS) entry which is preliminary data.</text>
</comment>
<dbReference type="PANTHER" id="PTHR21411">
    <property type="entry name" value="APONTIC"/>
    <property type="match status" value="1"/>
</dbReference>
<evidence type="ECO:0000256" key="4">
    <source>
        <dbReference type="ARBA" id="ARBA00023163"/>
    </source>
</evidence>
<gene>
    <name evidence="7" type="ORF">EEDITHA_LOCUS4686</name>
</gene>
<dbReference type="InterPro" id="IPR028002">
    <property type="entry name" value="Myb_DNA-bind_5"/>
</dbReference>
<evidence type="ECO:0000256" key="5">
    <source>
        <dbReference type="ARBA" id="ARBA00025466"/>
    </source>
</evidence>
<evidence type="ECO:0000256" key="3">
    <source>
        <dbReference type="ARBA" id="ARBA00023015"/>
    </source>
</evidence>
<organism evidence="7 8">
    <name type="scientific">Euphydryas editha</name>
    <name type="common">Edith's checkerspot</name>
    <dbReference type="NCBI Taxonomy" id="104508"/>
    <lineage>
        <taxon>Eukaryota</taxon>
        <taxon>Metazoa</taxon>
        <taxon>Ecdysozoa</taxon>
        <taxon>Arthropoda</taxon>
        <taxon>Hexapoda</taxon>
        <taxon>Insecta</taxon>
        <taxon>Pterygota</taxon>
        <taxon>Neoptera</taxon>
        <taxon>Endopterygota</taxon>
        <taxon>Lepidoptera</taxon>
        <taxon>Glossata</taxon>
        <taxon>Ditrysia</taxon>
        <taxon>Papilionoidea</taxon>
        <taxon>Nymphalidae</taxon>
        <taxon>Nymphalinae</taxon>
        <taxon>Euphydryas</taxon>
    </lineage>
</organism>
<keyword evidence="3" id="KW-0805">Transcription regulation</keyword>
<evidence type="ECO:0000259" key="6">
    <source>
        <dbReference type="PROSITE" id="PS50090"/>
    </source>
</evidence>
<dbReference type="EMBL" id="CAKOGL010000007">
    <property type="protein sequence ID" value="CAH2088534.1"/>
    <property type="molecule type" value="Genomic_DNA"/>
</dbReference>
<dbReference type="PANTHER" id="PTHR21411:SF0">
    <property type="entry name" value="REGULATORY PROTEIN ZESTE"/>
    <property type="match status" value="1"/>
</dbReference>
<proteinExistence type="predicted"/>
<comment type="subunit">
    <text evidence="1">Self-associates forming complexes of several hundred monomers.</text>
</comment>
<evidence type="ECO:0000256" key="2">
    <source>
        <dbReference type="ARBA" id="ARBA00016807"/>
    </source>
</evidence>